<keyword evidence="1 2" id="KW-0238">DNA-binding</keyword>
<dbReference type="InterPro" id="IPR001647">
    <property type="entry name" value="HTH_TetR"/>
</dbReference>
<feature type="DNA-binding region" description="H-T-H motif" evidence="2">
    <location>
        <begin position="26"/>
        <end position="45"/>
    </location>
</feature>
<dbReference type="PANTHER" id="PTHR30055">
    <property type="entry name" value="HTH-TYPE TRANSCRIPTIONAL REGULATOR RUTR"/>
    <property type="match status" value="1"/>
</dbReference>
<dbReference type="PANTHER" id="PTHR30055:SF226">
    <property type="entry name" value="HTH-TYPE TRANSCRIPTIONAL REGULATOR PKSA"/>
    <property type="match status" value="1"/>
</dbReference>
<dbReference type="PROSITE" id="PS50977">
    <property type="entry name" value="HTH_TETR_2"/>
    <property type="match status" value="1"/>
</dbReference>
<dbReference type="Gene3D" id="1.10.357.10">
    <property type="entry name" value="Tetracycline Repressor, domain 2"/>
    <property type="match status" value="1"/>
</dbReference>
<organism evidence="4 5">
    <name type="scientific">Zongyangia hominis</name>
    <dbReference type="NCBI Taxonomy" id="2763677"/>
    <lineage>
        <taxon>Bacteria</taxon>
        <taxon>Bacillati</taxon>
        <taxon>Bacillota</taxon>
        <taxon>Clostridia</taxon>
        <taxon>Eubacteriales</taxon>
        <taxon>Oscillospiraceae</taxon>
        <taxon>Zongyangia</taxon>
    </lineage>
</organism>
<evidence type="ECO:0000256" key="1">
    <source>
        <dbReference type="ARBA" id="ARBA00023125"/>
    </source>
</evidence>
<accession>A0A926E7R2</accession>
<dbReference type="RefSeq" id="WP_262396507.1">
    <property type="nucleotide sequence ID" value="NZ_JACRTC010000001.1"/>
</dbReference>
<dbReference type="InterPro" id="IPR009057">
    <property type="entry name" value="Homeodomain-like_sf"/>
</dbReference>
<dbReference type="AlphaFoldDB" id="A0A926E7R2"/>
<comment type="caution">
    <text evidence="4">The sequence shown here is derived from an EMBL/GenBank/DDBJ whole genome shotgun (WGS) entry which is preliminary data.</text>
</comment>
<evidence type="ECO:0000313" key="5">
    <source>
        <dbReference type="Proteomes" id="UP000660861"/>
    </source>
</evidence>
<evidence type="ECO:0000313" key="4">
    <source>
        <dbReference type="EMBL" id="MBC8569405.1"/>
    </source>
</evidence>
<sequence>MRQDRKLEILEMARRLFNERGYEQVSMRCIADALEMSVGNLTYYYKKKEDLVEAVILEQHKLHEKFLPPVSLEEMDALFRRILRHQKRNIYYFRHYDLLAQQFPKIYQMQCAIVEELYAALEDSFVLLRERGLLEEDQFPRQGYHLVQALMMVIYGHVFQRHDRRECLWSLIYPLLTDQGRQIYNETIGQTLDEDTENTEK</sequence>
<keyword evidence="5" id="KW-1185">Reference proteome</keyword>
<gene>
    <name evidence="4" type="ORF">H8709_00985</name>
</gene>
<dbReference type="EMBL" id="JACRTC010000001">
    <property type="protein sequence ID" value="MBC8569405.1"/>
    <property type="molecule type" value="Genomic_DNA"/>
</dbReference>
<dbReference type="SUPFAM" id="SSF46689">
    <property type="entry name" value="Homeodomain-like"/>
    <property type="match status" value="1"/>
</dbReference>
<dbReference type="GO" id="GO:0000976">
    <property type="term" value="F:transcription cis-regulatory region binding"/>
    <property type="evidence" value="ECO:0007669"/>
    <property type="project" value="TreeGrafter"/>
</dbReference>
<dbReference type="PRINTS" id="PR00455">
    <property type="entry name" value="HTHTETR"/>
</dbReference>
<dbReference type="GO" id="GO:0003700">
    <property type="term" value="F:DNA-binding transcription factor activity"/>
    <property type="evidence" value="ECO:0007669"/>
    <property type="project" value="TreeGrafter"/>
</dbReference>
<proteinExistence type="predicted"/>
<protein>
    <submittedName>
        <fullName evidence="4">TetR/AcrR family transcriptional regulator</fullName>
    </submittedName>
</protein>
<evidence type="ECO:0000256" key="2">
    <source>
        <dbReference type="PROSITE-ProRule" id="PRU00335"/>
    </source>
</evidence>
<reference evidence="4" key="1">
    <citation type="submission" date="2020-08" db="EMBL/GenBank/DDBJ databases">
        <title>Genome public.</title>
        <authorList>
            <person name="Liu C."/>
            <person name="Sun Q."/>
        </authorList>
    </citation>
    <scope>NUCLEOTIDE SEQUENCE</scope>
    <source>
        <strain evidence="4">NSJ-54</strain>
    </source>
</reference>
<dbReference type="Pfam" id="PF00440">
    <property type="entry name" value="TetR_N"/>
    <property type="match status" value="1"/>
</dbReference>
<feature type="domain" description="HTH tetR-type" evidence="3">
    <location>
        <begin position="3"/>
        <end position="63"/>
    </location>
</feature>
<evidence type="ECO:0000259" key="3">
    <source>
        <dbReference type="PROSITE" id="PS50977"/>
    </source>
</evidence>
<dbReference type="Proteomes" id="UP000660861">
    <property type="component" value="Unassembled WGS sequence"/>
</dbReference>
<dbReference type="InterPro" id="IPR050109">
    <property type="entry name" value="HTH-type_TetR-like_transc_reg"/>
</dbReference>
<name>A0A926E7R2_9FIRM</name>